<sequence>MMCHGSEGTGQHNTTIATVATCTGNWTVDGGGYNPYEAASGRAACSGAFFQKTLASMRVDEQPMLLATQYSCMLNFNYESTVAGEAKNTSTMCQHVESVTAAVNVGTVDGDLTEERMESMLEDVLPDGDSSGPPESSDRQGVDDRQWPLDQGGINITCNGAHASMLAPCHGTLQLALEGSDFNATETCQGWWIPVLVPRVTLACAGQFDAGVSSKAGGELVEAVSICTGHHVLVNSATFVRDTDSKESRDVCVGSSRKWHVTKSLPHWDDATVAST</sequence>
<dbReference type="Proteomes" id="UP000708148">
    <property type="component" value="Unassembled WGS sequence"/>
</dbReference>
<feature type="region of interest" description="Disordered" evidence="1">
    <location>
        <begin position="123"/>
        <end position="146"/>
    </location>
</feature>
<evidence type="ECO:0000313" key="2">
    <source>
        <dbReference type="EMBL" id="CAD7697008.1"/>
    </source>
</evidence>
<name>A0A8S1IQF5_9CHLO</name>
<reference evidence="2" key="1">
    <citation type="submission" date="2020-12" db="EMBL/GenBank/DDBJ databases">
        <authorList>
            <person name="Iha C."/>
        </authorList>
    </citation>
    <scope>NUCLEOTIDE SEQUENCE</scope>
</reference>
<protein>
    <submittedName>
        <fullName evidence="2">Uncharacterized protein</fullName>
    </submittedName>
</protein>
<proteinExistence type="predicted"/>
<comment type="caution">
    <text evidence="2">The sequence shown here is derived from an EMBL/GenBank/DDBJ whole genome shotgun (WGS) entry which is preliminary data.</text>
</comment>
<organism evidence="2 3">
    <name type="scientific">Ostreobium quekettii</name>
    <dbReference type="NCBI Taxonomy" id="121088"/>
    <lineage>
        <taxon>Eukaryota</taxon>
        <taxon>Viridiplantae</taxon>
        <taxon>Chlorophyta</taxon>
        <taxon>core chlorophytes</taxon>
        <taxon>Ulvophyceae</taxon>
        <taxon>TCBD clade</taxon>
        <taxon>Bryopsidales</taxon>
        <taxon>Ostreobineae</taxon>
        <taxon>Ostreobiaceae</taxon>
        <taxon>Ostreobium</taxon>
    </lineage>
</organism>
<dbReference type="EMBL" id="CAJHUC010000590">
    <property type="protein sequence ID" value="CAD7697008.1"/>
    <property type="molecule type" value="Genomic_DNA"/>
</dbReference>
<dbReference type="AlphaFoldDB" id="A0A8S1IQF5"/>
<accession>A0A8S1IQF5</accession>
<evidence type="ECO:0000313" key="3">
    <source>
        <dbReference type="Proteomes" id="UP000708148"/>
    </source>
</evidence>
<gene>
    <name evidence="2" type="ORF">OSTQU699_LOCUS2369</name>
</gene>
<feature type="compositionally biased region" description="Basic and acidic residues" evidence="1">
    <location>
        <begin position="136"/>
        <end position="146"/>
    </location>
</feature>
<keyword evidence="3" id="KW-1185">Reference proteome</keyword>
<evidence type="ECO:0000256" key="1">
    <source>
        <dbReference type="SAM" id="MobiDB-lite"/>
    </source>
</evidence>